<evidence type="ECO:0000256" key="3">
    <source>
        <dbReference type="ARBA" id="ARBA00022737"/>
    </source>
</evidence>
<dbReference type="Gene3D" id="1.50.10.20">
    <property type="match status" value="1"/>
</dbReference>
<protein>
    <submittedName>
        <fullName evidence="7">Alpha-2-macroglobulin</fullName>
    </submittedName>
</protein>
<evidence type="ECO:0000256" key="2">
    <source>
        <dbReference type="ARBA" id="ARBA00022729"/>
    </source>
</evidence>
<name>A0A418SAV9_9RHOB</name>
<proteinExistence type="inferred from homology"/>
<dbReference type="RefSeq" id="WP_119840974.1">
    <property type="nucleotide sequence ID" value="NZ_CP060436.1"/>
</dbReference>
<dbReference type="Pfam" id="PF17973">
    <property type="entry name" value="bMG10"/>
    <property type="match status" value="1"/>
</dbReference>
<dbReference type="EMBL" id="CP060436">
    <property type="protein sequence ID" value="QPM91257.1"/>
    <property type="molecule type" value="Genomic_DNA"/>
</dbReference>
<dbReference type="CDD" id="cd01100">
    <property type="entry name" value="APPLE_Factor_XI_like"/>
    <property type="match status" value="1"/>
</dbReference>
<sequence length="1818" mass="193088">MTPRSISAGIAALLLGLAPMMAEAQDLSPLPGHRAIVQSDTDLVGRDLQQIFDTTPQACLATCIADVDCTALTFNQRNNSCFPKTDVIGERPYDGALSAAVRPTAAQAMDLARSRARDLRFLGGERLDAARDLARTLPWLANTPEVDAEDLRARASDAARALRMEEALRWGTSAVAVSDTSGDWEQLASFLMAQQVGDRATLSAHRARALSAAVNAYLRAPGDGARAQALLIMAQALRSLDEGAQMIPALTLAQDLSNRADIAEMLIEAQALYGFRVTDDEVQADRPDPRICVSFSAALARSGVDYATYLRLPDAGMAVESSGNEICVTGGRHGHSYALTFRAGLPGADGQQLHKDFELRSHIPDRTPTARFPGRGYVLPRGAGAALPVQTVNLDTLDLTLFRVTDRNLLRSIQDSYFGEDLGDYSLDTFSEEIAAQIWTGTAELRKERNQSVTTRLPMAEALSGQPAGIYALRAEVPGGDDYMHPLQWFVLTDLGLSVMTGTDGLHAVVRGLSDAGGREDVMLTLLSRANDVLAEAQTDPQGLASFAAGLTRGTGGAAPAALIARSGDDLAFLSLTGPAFDLSDRGVEGRAPAAAIDMFLATDRGAYRAGEVIHLTALARDGTARAIDGLPVTAILKRPDGVEYARLSRASGLAGGYAFDFPTGPGVTRGTWRIEVKSDLDAPALATQSVLIEDFLPERLEFDVALPDGPLSGMQTHPLSIEARYLFGAPAADLVVEGDYRLRPLSALPDFPGYRFGLHDAETRGDRQYFDMPATGAGGRSETGISLAGYEPDLATVSEATFTIAVREGSGRAVERQIRRIVAPDAPVIGIRPRQDDIPQGGEAVFDLIALGPDLTPQAMEAHYRINRVTTRYQWYRQWGEWQWEAFTTRTPVMEGDVMLGETPVQVSAPVDWGRYEIVVEALDNDRTSSSTDFNAGWYVPADVTTTPDMLDVSLDAESFRVGDSATLRVVPRHGGTALVSVLSNRLIDMKIVELTEGSNEITLEVTEDWGAGAYVSATLLRPMDVAAGHNPARALGLAYAAVDPGAKALEARFETPEASDPRGPLAAVLHVDGLSAGDTAHATVAAVDLGILNLTGFQTPDPQDHYFGQRRLGVEMRDLYGRLIDGLEGEMGRLRSGGDAMAMSTQAPPPTEDLLAYFSGPVTIGPDGTARLDFDIPDFNGTVRLAALVWSETGVASAEADVLVRDPVVLTASLPRFLSPGDVSRVLIELQHVTGPAGAVSLALDAGGLQIDTTGLPVSIDLAEKGKASFRLPVSASAAGDYRLHLDLTTPDGRVLSREVTLPVRRLAPEIAITSRLDLAPGETFTLNADAFDGLYPDSARGLVSTGTLARYDVPGLLSYLGSYPFGCTEQLTSRSLPLLYLSSVATEIGQGSEAELRAQVGDSITAILARQAANGSFALWPGAEGGGWLDAYVTDFLSRARTAGYEVPDLAFARALNNLRNKVNYAADFTPTENGGGAALAYQLLVLAREGEAAIGDLRYYADVKAGDFGTPLAQAQIGAALASYGDQIRADRLFAAANARLSQAVVPGLLGGEAQVFRADFGTDLRDAAGVLALAGEAGSTVVDRAALSARLAESKGPLSTQESAFTLMAAEAQDAQMGQITVDGVAQQGQVVRSLQDAAARPVAFSNAGAGPVALTVTAIGKAQTDKGPGGNGYSIRRDYYTPDGQRSDPDGLASGDRLVTVLTVVPQGPGGGRLMVQDRLPAGFEIDNPRLLASGEVAALDWLETTWPEHSEFLSEGFRAAVDWRSEDPFRLAYVIRAVTPGSYAHPAASVEDMYRPAFRAHGQSGRITVTE</sequence>
<feature type="domain" description="Alpha-2-macroglobulin" evidence="6">
    <location>
        <begin position="1157"/>
        <end position="1246"/>
    </location>
</feature>
<organism evidence="7 8">
    <name type="scientific">Pseudooceanicola algae</name>
    <dbReference type="NCBI Taxonomy" id="1537215"/>
    <lineage>
        <taxon>Bacteria</taxon>
        <taxon>Pseudomonadati</taxon>
        <taxon>Pseudomonadota</taxon>
        <taxon>Alphaproteobacteria</taxon>
        <taxon>Rhodobacterales</taxon>
        <taxon>Paracoccaceae</taxon>
        <taxon>Pseudooceanicola</taxon>
    </lineage>
</organism>
<dbReference type="Gene3D" id="2.60.40.1930">
    <property type="match status" value="1"/>
</dbReference>
<dbReference type="Pfam" id="PF00207">
    <property type="entry name" value="A2M"/>
    <property type="match status" value="1"/>
</dbReference>
<keyword evidence="3" id="KW-0677">Repeat</keyword>
<evidence type="ECO:0000256" key="1">
    <source>
        <dbReference type="ARBA" id="ARBA00010556"/>
    </source>
</evidence>
<dbReference type="InterPro" id="IPR021868">
    <property type="entry name" value="Alpha_2_Macroglob_MG3"/>
</dbReference>
<keyword evidence="2" id="KW-0732">Signal</keyword>
<dbReference type="GO" id="GO:0004866">
    <property type="term" value="F:endopeptidase inhibitor activity"/>
    <property type="evidence" value="ECO:0007669"/>
    <property type="project" value="InterPro"/>
</dbReference>
<dbReference type="Proteomes" id="UP000283786">
    <property type="component" value="Chromosome"/>
</dbReference>
<dbReference type="InterPro" id="IPR051802">
    <property type="entry name" value="YfhM-like"/>
</dbReference>
<dbReference type="InterPro" id="IPR026284">
    <property type="entry name" value="A2MG_proteobact"/>
</dbReference>
<dbReference type="Pfam" id="PF00024">
    <property type="entry name" value="PAN_1"/>
    <property type="match status" value="1"/>
</dbReference>
<feature type="domain" description="Alpha-2-macroglobulin bait region" evidence="5">
    <location>
        <begin position="952"/>
        <end position="1096"/>
    </location>
</feature>
<keyword evidence="8" id="KW-1185">Reference proteome</keyword>
<dbReference type="InterPro" id="IPR049120">
    <property type="entry name" value="A2M_bMG2"/>
</dbReference>
<dbReference type="InterPro" id="IPR041246">
    <property type="entry name" value="Bact_MG10"/>
</dbReference>
<comment type="similarity">
    <text evidence="1">Belongs to the protease inhibitor I39 (alpha-2-macroglobulin) family. Bacterial alpha-2-macroglobulin subfamily.</text>
</comment>
<dbReference type="SUPFAM" id="SSF48239">
    <property type="entry name" value="Terpenoid cyclases/Protein prenyltransferases"/>
    <property type="match status" value="1"/>
</dbReference>
<dbReference type="GO" id="GO:0005576">
    <property type="term" value="C:extracellular region"/>
    <property type="evidence" value="ECO:0007669"/>
    <property type="project" value="InterPro"/>
</dbReference>
<dbReference type="OrthoDB" id="9767116at2"/>
<dbReference type="KEGG" id="palw:PSAL_025100"/>
<dbReference type="Pfam" id="PF17972">
    <property type="entry name" value="bMG5"/>
    <property type="match status" value="1"/>
</dbReference>
<dbReference type="InterPro" id="IPR001599">
    <property type="entry name" value="Macroglobln_a2"/>
</dbReference>
<dbReference type="InterPro" id="IPR008930">
    <property type="entry name" value="Terpenoid_cyclase/PrenylTrfase"/>
</dbReference>
<dbReference type="Pfam" id="PF11974">
    <property type="entry name" value="bMG3"/>
    <property type="match status" value="1"/>
</dbReference>
<dbReference type="InterPro" id="IPR000177">
    <property type="entry name" value="Apple"/>
</dbReference>
<dbReference type="Pfam" id="PF07703">
    <property type="entry name" value="A2M_BRD"/>
    <property type="match status" value="1"/>
</dbReference>
<dbReference type="InterPro" id="IPR041203">
    <property type="entry name" value="Bact_A2M_MG5"/>
</dbReference>
<dbReference type="SMART" id="SM01360">
    <property type="entry name" value="A2M"/>
    <property type="match status" value="1"/>
</dbReference>
<dbReference type="InterPro" id="IPR003609">
    <property type="entry name" value="Pan_app"/>
</dbReference>
<dbReference type="InterPro" id="IPR011625">
    <property type="entry name" value="A2M_N_BRD"/>
</dbReference>
<dbReference type="InterPro" id="IPR041462">
    <property type="entry name" value="Bact_A2M_MG6"/>
</dbReference>
<reference evidence="7 8" key="1">
    <citation type="submission" date="2020-08" db="EMBL/GenBank/DDBJ databases">
        <title>Genome sequence of Rhodobacteraceae bacterium Lw-13e.</title>
        <authorList>
            <person name="Poehlein A."/>
            <person name="Wolter L."/>
            <person name="Daniel R."/>
            <person name="Brinkhoff T."/>
        </authorList>
    </citation>
    <scope>NUCLEOTIDE SEQUENCE [LARGE SCALE GENOMIC DNA]</scope>
    <source>
        <strain evidence="7 8">Lw-13e</strain>
    </source>
</reference>
<keyword evidence="4" id="KW-1015">Disulfide bond</keyword>
<dbReference type="PANTHER" id="PTHR40094:SF1">
    <property type="entry name" value="UBIQUITIN DOMAIN-CONTAINING PROTEIN"/>
    <property type="match status" value="1"/>
</dbReference>
<dbReference type="Pfam" id="PF01835">
    <property type="entry name" value="MG2"/>
    <property type="match status" value="1"/>
</dbReference>
<dbReference type="PIRSF" id="PIRSF038980">
    <property type="entry name" value="A2M_bac"/>
    <property type="match status" value="1"/>
</dbReference>
<accession>A0A418SAV9</accession>
<dbReference type="Pfam" id="PF21142">
    <property type="entry name" value="A2M_bMG2"/>
    <property type="match status" value="1"/>
</dbReference>
<gene>
    <name evidence="7" type="primary">yfhM</name>
    <name evidence="7" type="ORF">PSAL_025100</name>
</gene>
<dbReference type="InterPro" id="IPR002890">
    <property type="entry name" value="MG2"/>
</dbReference>
<evidence type="ECO:0000256" key="4">
    <source>
        <dbReference type="ARBA" id="ARBA00023157"/>
    </source>
</evidence>
<evidence type="ECO:0000259" key="6">
    <source>
        <dbReference type="SMART" id="SM01360"/>
    </source>
</evidence>
<dbReference type="CDD" id="cd02891">
    <property type="entry name" value="A2M_like"/>
    <property type="match status" value="1"/>
</dbReference>
<dbReference type="Gene3D" id="3.50.4.10">
    <property type="entry name" value="Hepatocyte Growth Factor"/>
    <property type="match status" value="1"/>
</dbReference>
<dbReference type="SMART" id="SM01359">
    <property type="entry name" value="A2M_N_2"/>
    <property type="match status" value="1"/>
</dbReference>
<dbReference type="Pfam" id="PF17962">
    <property type="entry name" value="bMG6"/>
    <property type="match status" value="1"/>
</dbReference>
<dbReference type="GO" id="GO:0006508">
    <property type="term" value="P:proteolysis"/>
    <property type="evidence" value="ECO:0007669"/>
    <property type="project" value="InterPro"/>
</dbReference>
<evidence type="ECO:0000259" key="5">
    <source>
        <dbReference type="SMART" id="SM01359"/>
    </source>
</evidence>
<evidence type="ECO:0000313" key="7">
    <source>
        <dbReference type="EMBL" id="QPM91257.1"/>
    </source>
</evidence>
<evidence type="ECO:0000313" key="8">
    <source>
        <dbReference type="Proteomes" id="UP000283786"/>
    </source>
</evidence>
<dbReference type="PANTHER" id="PTHR40094">
    <property type="entry name" value="ALPHA-2-MACROGLOBULIN HOMOLOG"/>
    <property type="match status" value="1"/>
</dbReference>